<feature type="region of interest" description="Disordered" evidence="1">
    <location>
        <begin position="1"/>
        <end position="22"/>
    </location>
</feature>
<dbReference type="Proteomes" id="UP000297966">
    <property type="component" value="Unassembled WGS sequence"/>
</dbReference>
<evidence type="ECO:0000256" key="1">
    <source>
        <dbReference type="SAM" id="MobiDB-lite"/>
    </source>
</evidence>
<keyword evidence="3" id="KW-1185">Reference proteome</keyword>
<protein>
    <submittedName>
        <fullName evidence="2">Uncharacterized protein</fullName>
    </submittedName>
</protein>
<reference evidence="2 3" key="1">
    <citation type="submission" date="2019-03" db="EMBL/GenBank/DDBJ databases">
        <title>Bradyrhizobium diversity isolated from nodules of Chamaecrista fasciculata.</title>
        <authorList>
            <person name="Klepa M.S."/>
            <person name="Urquiaga M.O."/>
            <person name="Hungria M."/>
            <person name="Delamuta J.R."/>
        </authorList>
    </citation>
    <scope>NUCLEOTIDE SEQUENCE [LARGE SCALE GENOMIC DNA]</scope>
    <source>
        <strain evidence="2 3">CNPSo 3448</strain>
    </source>
</reference>
<dbReference type="AlphaFoldDB" id="A0A4Y9LHH8"/>
<dbReference type="EMBL" id="SPQT01000026">
    <property type="protein sequence ID" value="TFV42416.1"/>
    <property type="molecule type" value="Genomic_DNA"/>
</dbReference>
<organism evidence="2 3">
    <name type="scientific">Bradyrhizobium niftali</name>
    <dbReference type="NCBI Taxonomy" id="2560055"/>
    <lineage>
        <taxon>Bacteria</taxon>
        <taxon>Pseudomonadati</taxon>
        <taxon>Pseudomonadota</taxon>
        <taxon>Alphaproteobacteria</taxon>
        <taxon>Hyphomicrobiales</taxon>
        <taxon>Nitrobacteraceae</taxon>
        <taxon>Bradyrhizobium</taxon>
    </lineage>
</organism>
<sequence>MPADPPYGGNPRDRGNPGYANKYDRYDEIASSTTITFRERSPLALIKHFVPASEQGHSRSRERPTIDW</sequence>
<accession>A0A4Y9LHH8</accession>
<comment type="caution">
    <text evidence="2">The sequence shown here is derived from an EMBL/GenBank/DDBJ whole genome shotgun (WGS) entry which is preliminary data.</text>
</comment>
<gene>
    <name evidence="2" type="ORF">E4K65_34695</name>
</gene>
<proteinExistence type="predicted"/>
<dbReference type="RefSeq" id="WP_135177960.1">
    <property type="nucleotide sequence ID" value="NZ_SPQT01000026.1"/>
</dbReference>
<evidence type="ECO:0000313" key="3">
    <source>
        <dbReference type="Proteomes" id="UP000297966"/>
    </source>
</evidence>
<name>A0A4Y9LHH8_9BRAD</name>
<evidence type="ECO:0000313" key="2">
    <source>
        <dbReference type="EMBL" id="TFV42416.1"/>
    </source>
</evidence>